<feature type="transmembrane region" description="Helical" evidence="2">
    <location>
        <begin position="40"/>
        <end position="62"/>
    </location>
</feature>
<keyword evidence="2" id="KW-0472">Membrane</keyword>
<name>A0A5B8CN36_SPHSA</name>
<evidence type="ECO:0000313" key="4">
    <source>
        <dbReference type="Proteomes" id="UP000311469"/>
    </source>
</evidence>
<evidence type="ECO:0000256" key="2">
    <source>
        <dbReference type="SAM" id="Phobius"/>
    </source>
</evidence>
<dbReference type="KEGG" id="sufl:FIL70_23455"/>
<dbReference type="AlphaFoldDB" id="A0A5B8CN36"/>
<organism evidence="3 4">
    <name type="scientific">Sphingobium fuliginis ATCC 27551</name>
    <dbReference type="NCBI Taxonomy" id="1208342"/>
    <lineage>
        <taxon>Bacteria</taxon>
        <taxon>Pseudomonadati</taxon>
        <taxon>Pseudomonadota</taxon>
        <taxon>Alphaproteobacteria</taxon>
        <taxon>Sphingomonadales</taxon>
        <taxon>Sphingomonadaceae</taxon>
        <taxon>Sphingobium</taxon>
    </lineage>
</organism>
<proteinExistence type="predicted"/>
<dbReference type="Proteomes" id="UP000311469">
    <property type="component" value="Chromosome cSF2"/>
</dbReference>
<dbReference type="EMBL" id="CP041017">
    <property type="protein sequence ID" value="QDC40062.1"/>
    <property type="molecule type" value="Genomic_DNA"/>
</dbReference>
<reference evidence="3 4" key="1">
    <citation type="submission" date="2019-06" db="EMBL/GenBank/DDBJ databases">
        <title>Genome organization and adaptive potential of archetypical organophosphate degarding Sphingobium fuliginis ATCC 27551.</title>
        <authorList>
            <person name="Sarwar A."/>
            <person name="Parthasarathy S."/>
            <person name="Singh C."/>
            <person name="Siddavattam D."/>
        </authorList>
    </citation>
    <scope>NUCLEOTIDE SEQUENCE [LARGE SCALE GENOMIC DNA]</scope>
    <source>
        <strain evidence="3 4">ATCC 27551</strain>
    </source>
</reference>
<feature type="region of interest" description="Disordered" evidence="1">
    <location>
        <begin position="85"/>
        <end position="116"/>
    </location>
</feature>
<keyword evidence="2" id="KW-0812">Transmembrane</keyword>
<keyword evidence="2" id="KW-1133">Transmembrane helix</keyword>
<sequence>MAMIIAMAVVSGIWMLGSCNLWRLQNKSRNIVRIGWRDRLFALLWLPASLYLLVISLPYLTWDLIRRKRRGRTWRRSAQGAKRASLRLVKSSARVEGQDRQSGLPHPPYGGSPLQVVKSRAAPDDALFTIRSPAGRRR</sequence>
<accession>A0A5B8CN36</accession>
<protein>
    <submittedName>
        <fullName evidence="3">Uncharacterized protein</fullName>
    </submittedName>
</protein>
<evidence type="ECO:0000256" key="1">
    <source>
        <dbReference type="SAM" id="MobiDB-lite"/>
    </source>
</evidence>
<evidence type="ECO:0000313" key="3">
    <source>
        <dbReference type="EMBL" id="QDC40062.1"/>
    </source>
</evidence>
<gene>
    <name evidence="3" type="ORF">FIL70_23455</name>
</gene>